<feature type="signal peptide" evidence="2">
    <location>
        <begin position="1"/>
        <end position="21"/>
    </location>
</feature>
<evidence type="ECO:0000256" key="1">
    <source>
        <dbReference type="SAM" id="MobiDB-lite"/>
    </source>
</evidence>
<dbReference type="PANTHER" id="PTHR36933">
    <property type="entry name" value="SLL0788 PROTEIN"/>
    <property type="match status" value="1"/>
</dbReference>
<dbReference type="OrthoDB" id="517560at2"/>
<dbReference type="RefSeq" id="WP_111342794.1">
    <property type="nucleotide sequence ID" value="NZ_QHHQ01000001.1"/>
</dbReference>
<dbReference type="InterPro" id="IPR012347">
    <property type="entry name" value="Ferritin-like"/>
</dbReference>
<name>A0A8B2NUD1_9HYPH</name>
<dbReference type="Proteomes" id="UP000249590">
    <property type="component" value="Unassembled WGS sequence"/>
</dbReference>
<dbReference type="PANTHER" id="PTHR36933:SF1">
    <property type="entry name" value="SLL0788 PROTEIN"/>
    <property type="match status" value="1"/>
</dbReference>
<feature type="compositionally biased region" description="Low complexity" evidence="1">
    <location>
        <begin position="135"/>
        <end position="145"/>
    </location>
</feature>
<organism evidence="4 5">
    <name type="scientific">Acuticoccus sediminis</name>
    <dbReference type="NCBI Taxonomy" id="2184697"/>
    <lineage>
        <taxon>Bacteria</taxon>
        <taxon>Pseudomonadati</taxon>
        <taxon>Pseudomonadota</taxon>
        <taxon>Alphaproteobacteria</taxon>
        <taxon>Hyphomicrobiales</taxon>
        <taxon>Amorphaceae</taxon>
        <taxon>Acuticoccus</taxon>
    </lineage>
</organism>
<dbReference type="InterPro" id="IPR005183">
    <property type="entry name" value="DUF305_CopM-like"/>
</dbReference>
<evidence type="ECO:0000313" key="5">
    <source>
        <dbReference type="Proteomes" id="UP000249590"/>
    </source>
</evidence>
<dbReference type="AlphaFoldDB" id="A0A8B2NUD1"/>
<accession>A0A8B2NUD1</accession>
<feature type="domain" description="DUF305" evidence="3">
    <location>
        <begin position="50"/>
        <end position="119"/>
    </location>
</feature>
<evidence type="ECO:0000313" key="4">
    <source>
        <dbReference type="EMBL" id="RAI03798.1"/>
    </source>
</evidence>
<dbReference type="EMBL" id="QHHQ01000001">
    <property type="protein sequence ID" value="RAI03798.1"/>
    <property type="molecule type" value="Genomic_DNA"/>
</dbReference>
<feature type="region of interest" description="Disordered" evidence="1">
    <location>
        <begin position="127"/>
        <end position="176"/>
    </location>
</feature>
<evidence type="ECO:0000256" key="2">
    <source>
        <dbReference type="SAM" id="SignalP"/>
    </source>
</evidence>
<comment type="caution">
    <text evidence="4">The sequence shown here is derived from an EMBL/GenBank/DDBJ whole genome shotgun (WGS) entry which is preliminary data.</text>
</comment>
<proteinExistence type="predicted"/>
<dbReference type="Pfam" id="PF03713">
    <property type="entry name" value="DUF305"/>
    <property type="match status" value="1"/>
</dbReference>
<feature type="chain" id="PRO_5032839715" evidence="2">
    <location>
        <begin position="22"/>
        <end position="176"/>
    </location>
</feature>
<gene>
    <name evidence="4" type="ORF">DLJ53_04810</name>
</gene>
<dbReference type="Gene3D" id="1.20.1260.10">
    <property type="match status" value="1"/>
</dbReference>
<keyword evidence="2" id="KW-0732">Signal</keyword>
<sequence>MRHRHLACVAAILAASIAGSAAEAHDPHRGVQAGGSSPATAAEVPFLEENAAAMDRMMAGMDVAPTGDLDADFTAMMIPHHQGAIDMAVAYLRYGTNPQLRRLAQEIVVEQQQEIAAMRLAVGQSLPPSAPVPTQPAAASPAEPAATPPAAPIAASAHQHDHGSDAAPAPPAVARH</sequence>
<keyword evidence="5" id="KW-1185">Reference proteome</keyword>
<reference evidence="4 5" key="1">
    <citation type="submission" date="2018-05" db="EMBL/GenBank/DDBJ databases">
        <title>Acuticoccus sediminis sp. nov., isolated from deep-sea sediment of Indian Ocean.</title>
        <authorList>
            <person name="Liu X."/>
            <person name="Lai Q."/>
            <person name="Du Y."/>
            <person name="Sun F."/>
            <person name="Zhang X."/>
            <person name="Wang S."/>
            <person name="Shao Z."/>
        </authorList>
    </citation>
    <scope>NUCLEOTIDE SEQUENCE [LARGE SCALE GENOMIC DNA]</scope>
    <source>
        <strain evidence="4 5">PTG4-2</strain>
    </source>
</reference>
<protein>
    <submittedName>
        <fullName evidence="4">DUF305 domain-containing protein</fullName>
    </submittedName>
</protein>
<evidence type="ECO:0000259" key="3">
    <source>
        <dbReference type="Pfam" id="PF03713"/>
    </source>
</evidence>